<organism evidence="2 3">
    <name type="scientific">Streptomyces xanthii</name>
    <dbReference type="NCBI Taxonomy" id="2768069"/>
    <lineage>
        <taxon>Bacteria</taxon>
        <taxon>Bacillati</taxon>
        <taxon>Actinomycetota</taxon>
        <taxon>Actinomycetes</taxon>
        <taxon>Kitasatosporales</taxon>
        <taxon>Streptomycetaceae</taxon>
        <taxon>Streptomyces</taxon>
    </lineage>
</organism>
<evidence type="ECO:0000259" key="1">
    <source>
        <dbReference type="PROSITE" id="PS51186"/>
    </source>
</evidence>
<evidence type="ECO:0000313" key="3">
    <source>
        <dbReference type="Proteomes" id="UP000516428"/>
    </source>
</evidence>
<evidence type="ECO:0000313" key="2">
    <source>
        <dbReference type="EMBL" id="QNS04999.1"/>
    </source>
</evidence>
<feature type="domain" description="N-acetyltransferase" evidence="1">
    <location>
        <begin position="7"/>
        <end position="185"/>
    </location>
</feature>
<dbReference type="GO" id="GO:0016747">
    <property type="term" value="F:acyltransferase activity, transferring groups other than amino-acyl groups"/>
    <property type="evidence" value="ECO:0007669"/>
    <property type="project" value="InterPro"/>
</dbReference>
<dbReference type="InterPro" id="IPR016181">
    <property type="entry name" value="Acyl_CoA_acyltransferase"/>
</dbReference>
<dbReference type="PROSITE" id="PS51186">
    <property type="entry name" value="GNAT"/>
    <property type="match status" value="1"/>
</dbReference>
<name>A0A7H1B8E4_9ACTN</name>
<dbReference type="Proteomes" id="UP000516428">
    <property type="component" value="Chromosome"/>
</dbReference>
<accession>A0A7H1B8E4</accession>
<keyword evidence="2" id="KW-0808">Transferase</keyword>
<dbReference type="AlphaFoldDB" id="A0A7H1B8E4"/>
<dbReference type="InterPro" id="IPR000182">
    <property type="entry name" value="GNAT_dom"/>
</dbReference>
<dbReference type="Pfam" id="PF00583">
    <property type="entry name" value="Acetyltransf_1"/>
    <property type="match status" value="1"/>
</dbReference>
<gene>
    <name evidence="2" type="ORF">IAG42_16195</name>
</gene>
<reference evidence="2 3" key="1">
    <citation type="submission" date="2020-09" db="EMBL/GenBank/DDBJ databases">
        <title>A novel species.</title>
        <authorList>
            <person name="Gao J."/>
        </authorList>
    </citation>
    <scope>NUCLEOTIDE SEQUENCE [LARGE SCALE GENOMIC DNA]</scope>
    <source>
        <strain evidence="2 3">CRXT-Y-14</strain>
    </source>
</reference>
<sequence length="186" mass="19560">MTAPATVTVQPLSGPGAARSASAFLAVYAEVFAEPPYDEPAEGIASAAARFPDQTARPGFLAALATAPGGEPVGMAFGHAVPPDTPWWDELAEPVPASLRREDGRRTFGLMELAVRAPWRGRGIARRLHDTLLTGITAERVLLNVHGSAEPAAAAYRSWGYRKVGESGPFGPGADRYDVMLLALPG</sequence>
<keyword evidence="3" id="KW-1185">Reference proteome</keyword>
<dbReference type="Gene3D" id="3.40.630.30">
    <property type="match status" value="1"/>
</dbReference>
<protein>
    <submittedName>
        <fullName evidence="2">GNAT family N-acetyltransferase</fullName>
    </submittedName>
</protein>
<dbReference type="KEGG" id="sxn:IAG42_16195"/>
<proteinExistence type="predicted"/>
<dbReference type="RefSeq" id="WP_188337700.1">
    <property type="nucleotide sequence ID" value="NZ_CP061281.1"/>
</dbReference>
<dbReference type="EMBL" id="CP061281">
    <property type="protein sequence ID" value="QNS04999.1"/>
    <property type="molecule type" value="Genomic_DNA"/>
</dbReference>
<dbReference type="SUPFAM" id="SSF55729">
    <property type="entry name" value="Acyl-CoA N-acyltransferases (Nat)"/>
    <property type="match status" value="1"/>
</dbReference>